<comment type="caution">
    <text evidence="1">The sequence shown here is derived from an EMBL/GenBank/DDBJ whole genome shotgun (WGS) entry which is preliminary data.</text>
</comment>
<dbReference type="Gene3D" id="3.40.50.150">
    <property type="entry name" value="Vaccinia Virus protein VP39"/>
    <property type="match status" value="1"/>
</dbReference>
<evidence type="ECO:0000313" key="1">
    <source>
        <dbReference type="EMBL" id="MEV0711629.1"/>
    </source>
</evidence>
<proteinExistence type="predicted"/>
<keyword evidence="1" id="KW-0808">Transferase</keyword>
<gene>
    <name evidence="1" type="ORF">AB0I48_29135</name>
</gene>
<dbReference type="RefSeq" id="WP_357788194.1">
    <property type="nucleotide sequence ID" value="NZ_JBFAKC010000016.1"/>
</dbReference>
<keyword evidence="1" id="KW-0489">Methyltransferase</keyword>
<keyword evidence="2" id="KW-1185">Reference proteome</keyword>
<sequence>MPSNSVPRLLDDATLELSSVVANNAMNRRRGLSGVNSYERDLGFDPYAHLADRLNDGSAVTWIDLCCGSGRAMLEAEDRFEREFPDADVTLVGIDLVDHFHAPARTSRLRLIAASVAEWRPDGPADLVTCVHGLHYIGDKLALLSAMARWTTPTGSFAAHFDPQSIRHGDGSSAARRVMAEFRRAGVDYDRRRHRVSAGGPRTLSFPAAYLGADDTAGPGYTGQPAVASYYDWRASE</sequence>
<dbReference type="EC" id="2.1.-.-" evidence="1"/>
<dbReference type="InterPro" id="IPR029063">
    <property type="entry name" value="SAM-dependent_MTases_sf"/>
</dbReference>
<name>A0ABV3G1S0_9NOCA</name>
<dbReference type="SUPFAM" id="SSF53335">
    <property type="entry name" value="S-adenosyl-L-methionine-dependent methyltransferases"/>
    <property type="match status" value="1"/>
</dbReference>
<dbReference type="GO" id="GO:0032259">
    <property type="term" value="P:methylation"/>
    <property type="evidence" value="ECO:0007669"/>
    <property type="project" value="UniProtKB-KW"/>
</dbReference>
<accession>A0ABV3G1S0</accession>
<dbReference type="Pfam" id="PF13489">
    <property type="entry name" value="Methyltransf_23"/>
    <property type="match status" value="1"/>
</dbReference>
<evidence type="ECO:0000313" key="2">
    <source>
        <dbReference type="Proteomes" id="UP001551695"/>
    </source>
</evidence>
<dbReference type="GO" id="GO:0008168">
    <property type="term" value="F:methyltransferase activity"/>
    <property type="evidence" value="ECO:0007669"/>
    <property type="project" value="UniProtKB-KW"/>
</dbReference>
<organism evidence="1 2">
    <name type="scientific">Nocardia aurea</name>
    <dbReference type="NCBI Taxonomy" id="2144174"/>
    <lineage>
        <taxon>Bacteria</taxon>
        <taxon>Bacillati</taxon>
        <taxon>Actinomycetota</taxon>
        <taxon>Actinomycetes</taxon>
        <taxon>Mycobacteriales</taxon>
        <taxon>Nocardiaceae</taxon>
        <taxon>Nocardia</taxon>
    </lineage>
</organism>
<dbReference type="CDD" id="cd02440">
    <property type="entry name" value="AdoMet_MTases"/>
    <property type="match status" value="1"/>
</dbReference>
<dbReference type="EMBL" id="JBFAKC010000016">
    <property type="protein sequence ID" value="MEV0711629.1"/>
    <property type="molecule type" value="Genomic_DNA"/>
</dbReference>
<protein>
    <submittedName>
        <fullName evidence="1">Class I SAM-dependent methyltransferase</fullName>
        <ecNumber evidence="1">2.1.-.-</ecNumber>
    </submittedName>
</protein>
<dbReference type="Proteomes" id="UP001551695">
    <property type="component" value="Unassembled WGS sequence"/>
</dbReference>
<reference evidence="1 2" key="1">
    <citation type="submission" date="2024-06" db="EMBL/GenBank/DDBJ databases">
        <title>The Natural Products Discovery Center: Release of the First 8490 Sequenced Strains for Exploring Actinobacteria Biosynthetic Diversity.</title>
        <authorList>
            <person name="Kalkreuter E."/>
            <person name="Kautsar S.A."/>
            <person name="Yang D."/>
            <person name="Bader C.D."/>
            <person name="Teijaro C.N."/>
            <person name="Fluegel L."/>
            <person name="Davis C.M."/>
            <person name="Simpson J.R."/>
            <person name="Lauterbach L."/>
            <person name="Steele A.D."/>
            <person name="Gui C."/>
            <person name="Meng S."/>
            <person name="Li G."/>
            <person name="Viehrig K."/>
            <person name="Ye F."/>
            <person name="Su P."/>
            <person name="Kiefer A.F."/>
            <person name="Nichols A."/>
            <person name="Cepeda A.J."/>
            <person name="Yan W."/>
            <person name="Fan B."/>
            <person name="Jiang Y."/>
            <person name="Adhikari A."/>
            <person name="Zheng C.-J."/>
            <person name="Schuster L."/>
            <person name="Cowan T.M."/>
            <person name="Smanski M.J."/>
            <person name="Chevrette M.G."/>
            <person name="De Carvalho L.P.S."/>
            <person name="Shen B."/>
        </authorList>
    </citation>
    <scope>NUCLEOTIDE SEQUENCE [LARGE SCALE GENOMIC DNA]</scope>
    <source>
        <strain evidence="1 2">NPDC050403</strain>
    </source>
</reference>